<dbReference type="FunFam" id="1.20.140.150:FF:000028">
    <property type="entry name" value="Uncharacterized protein, isoform A"/>
    <property type="match status" value="1"/>
</dbReference>
<dbReference type="InterPro" id="IPR004031">
    <property type="entry name" value="PMP22/EMP/MP20/Claudin"/>
</dbReference>
<evidence type="ECO:0000313" key="10">
    <source>
        <dbReference type="Proteomes" id="UP001152747"/>
    </source>
</evidence>
<comment type="caution">
    <text evidence="9">The sequence shown here is derived from an EMBL/GenBank/DDBJ whole genome shotgun (WGS) entry which is preliminary data.</text>
</comment>
<reference evidence="9" key="1">
    <citation type="submission" date="2022-11" db="EMBL/GenBank/DDBJ databases">
        <authorList>
            <person name="Kikuchi T."/>
        </authorList>
    </citation>
    <scope>NUCLEOTIDE SEQUENCE</scope>
    <source>
        <strain evidence="9">PS1010</strain>
    </source>
</reference>
<evidence type="ECO:0000256" key="7">
    <source>
        <dbReference type="ARBA" id="ARBA00023136"/>
    </source>
</evidence>
<evidence type="ECO:0000256" key="4">
    <source>
        <dbReference type="ARBA" id="ARBA00022692"/>
    </source>
</evidence>
<evidence type="ECO:0000256" key="1">
    <source>
        <dbReference type="ARBA" id="ARBA00004141"/>
    </source>
</evidence>
<dbReference type="InterPro" id="IPR015664">
    <property type="entry name" value="P53_induced"/>
</dbReference>
<evidence type="ECO:0000256" key="8">
    <source>
        <dbReference type="SAM" id="Phobius"/>
    </source>
</evidence>
<evidence type="ECO:0000256" key="6">
    <source>
        <dbReference type="ARBA" id="ARBA00022989"/>
    </source>
</evidence>
<evidence type="ECO:0000256" key="5">
    <source>
        <dbReference type="ARBA" id="ARBA00022949"/>
    </source>
</evidence>
<dbReference type="Pfam" id="PF00822">
    <property type="entry name" value="PMP22_Claudin"/>
    <property type="match status" value="1"/>
</dbReference>
<keyword evidence="7 8" id="KW-0472">Membrane</keyword>
<accession>A0A9P1MVT2</accession>
<dbReference type="GO" id="GO:0016020">
    <property type="term" value="C:membrane"/>
    <property type="evidence" value="ECO:0007669"/>
    <property type="project" value="UniProtKB-SubCell"/>
</dbReference>
<gene>
    <name evidence="9" type="ORF">CAMP_LOCUS3255</name>
</gene>
<keyword evidence="10" id="KW-1185">Reference proteome</keyword>
<evidence type="ECO:0000313" key="9">
    <source>
        <dbReference type="EMBL" id="CAI5440618.1"/>
    </source>
</evidence>
<sequence>MKEEEEENGEKEDEVMKRRQIPSRLRKGFGFHFYFFFFLDDRSKGSSKMVAVQRTTIEAVSAVRPLKIISLICLFIAVGFSILSLCSTSWLKSGSFRTGLFQECTSSNDPNHAPPFVGAPEPGKCHKPSRNSGFLTAAAVLLLISLFLTALAALFNIVGLSKGDVRGKYRWYRLATMIAAFSVLLQLIALIMFPVAFYVKMNEYGNRRNWEVDWSYGIAWGATLFTLGASIMLICDKEHEEVYYKEKTIYNPPPELNER</sequence>
<dbReference type="EMBL" id="CANHGI010000002">
    <property type="protein sequence ID" value="CAI5440618.1"/>
    <property type="molecule type" value="Genomic_DNA"/>
</dbReference>
<comment type="subcellular location">
    <subcellularLocation>
        <location evidence="2">Cell junction</location>
    </subcellularLocation>
    <subcellularLocation>
        <location evidence="1">Membrane</location>
        <topology evidence="1">Multi-pass membrane protein</topology>
    </subcellularLocation>
</comment>
<protein>
    <submittedName>
        <fullName evidence="9">Uncharacterized protein</fullName>
    </submittedName>
</protein>
<dbReference type="GO" id="GO:0098609">
    <property type="term" value="P:cell-cell adhesion"/>
    <property type="evidence" value="ECO:0007669"/>
    <property type="project" value="TreeGrafter"/>
</dbReference>
<keyword evidence="5" id="KW-0965">Cell junction</keyword>
<dbReference type="GO" id="GO:0005911">
    <property type="term" value="C:cell-cell junction"/>
    <property type="evidence" value="ECO:0007669"/>
    <property type="project" value="TreeGrafter"/>
</dbReference>
<feature type="transmembrane region" description="Helical" evidence="8">
    <location>
        <begin position="68"/>
        <end position="91"/>
    </location>
</feature>
<dbReference type="Proteomes" id="UP001152747">
    <property type="component" value="Unassembled WGS sequence"/>
</dbReference>
<organism evidence="9 10">
    <name type="scientific">Caenorhabditis angaria</name>
    <dbReference type="NCBI Taxonomy" id="860376"/>
    <lineage>
        <taxon>Eukaryota</taxon>
        <taxon>Metazoa</taxon>
        <taxon>Ecdysozoa</taxon>
        <taxon>Nematoda</taxon>
        <taxon>Chromadorea</taxon>
        <taxon>Rhabditida</taxon>
        <taxon>Rhabditina</taxon>
        <taxon>Rhabditomorpha</taxon>
        <taxon>Rhabditoidea</taxon>
        <taxon>Rhabditidae</taxon>
        <taxon>Peloderinae</taxon>
        <taxon>Caenorhabditis</taxon>
    </lineage>
</organism>
<evidence type="ECO:0000256" key="3">
    <source>
        <dbReference type="ARBA" id="ARBA00008691"/>
    </source>
</evidence>
<dbReference type="OrthoDB" id="8655982at2759"/>
<dbReference type="AlphaFoldDB" id="A0A9P1MVT2"/>
<name>A0A9P1MVT2_9PELO</name>
<feature type="transmembrane region" description="Helical" evidence="8">
    <location>
        <begin position="217"/>
        <end position="235"/>
    </location>
</feature>
<dbReference type="PANTHER" id="PTHR14399">
    <property type="entry name" value="P53-INDUCED PROTEIN RELATED"/>
    <property type="match status" value="1"/>
</dbReference>
<dbReference type="Gene3D" id="1.20.140.150">
    <property type="match status" value="1"/>
</dbReference>
<dbReference type="PANTHER" id="PTHR14399:SF5">
    <property type="entry name" value="CELL JUNCTION PROTEIN VAB-9"/>
    <property type="match status" value="1"/>
</dbReference>
<keyword evidence="4 8" id="KW-0812">Transmembrane</keyword>
<proteinExistence type="inferred from homology"/>
<comment type="similarity">
    <text evidence="3">Belongs to the TMEM47 family.</text>
</comment>
<feature type="transmembrane region" description="Helical" evidence="8">
    <location>
        <begin position="171"/>
        <end position="197"/>
    </location>
</feature>
<keyword evidence="6 8" id="KW-1133">Transmembrane helix</keyword>
<feature type="transmembrane region" description="Helical" evidence="8">
    <location>
        <begin position="134"/>
        <end position="159"/>
    </location>
</feature>
<evidence type="ECO:0000256" key="2">
    <source>
        <dbReference type="ARBA" id="ARBA00004282"/>
    </source>
</evidence>